<sequence length="98" mass="11262">MSLRFEWDIAKAQSNKQKHGVSFETAARVFLDPFALTDQDRIEEGEYRWQTLGAVDGILLLMVAHADREEDGTEVIRIISARLATPKEKRNYGQNRQI</sequence>
<dbReference type="RefSeq" id="WP_165119735.1">
    <property type="nucleotide sequence ID" value="NZ_JAAKZG010000009.1"/>
</dbReference>
<reference evidence="1 2" key="1">
    <citation type="submission" date="2020-02" db="EMBL/GenBank/DDBJ databases">
        <title>Genome sequence of the type strain CGMCC 1.15528 of Mesorhizobium zhangyense.</title>
        <authorList>
            <person name="Gao J."/>
            <person name="Sun J."/>
        </authorList>
    </citation>
    <scope>NUCLEOTIDE SEQUENCE [LARGE SCALE GENOMIC DNA]</scope>
    <source>
        <strain evidence="1 2">CGMCC 1.15528</strain>
    </source>
</reference>
<gene>
    <name evidence="1" type="ORF">G6N74_19855</name>
</gene>
<dbReference type="InterPro" id="IPR007460">
    <property type="entry name" value="BrnT_toxin"/>
</dbReference>
<evidence type="ECO:0000313" key="2">
    <source>
        <dbReference type="Proteomes" id="UP000481252"/>
    </source>
</evidence>
<accession>A0A7C9VFT1</accession>
<protein>
    <submittedName>
        <fullName evidence="1">BrnT family toxin</fullName>
    </submittedName>
</protein>
<organism evidence="1 2">
    <name type="scientific">Mesorhizobium zhangyense</name>
    <dbReference type="NCBI Taxonomy" id="1776730"/>
    <lineage>
        <taxon>Bacteria</taxon>
        <taxon>Pseudomonadati</taxon>
        <taxon>Pseudomonadota</taxon>
        <taxon>Alphaproteobacteria</taxon>
        <taxon>Hyphomicrobiales</taxon>
        <taxon>Phyllobacteriaceae</taxon>
        <taxon>Mesorhizobium</taxon>
    </lineage>
</organism>
<evidence type="ECO:0000313" key="1">
    <source>
        <dbReference type="EMBL" id="NGN43328.1"/>
    </source>
</evidence>
<proteinExistence type="predicted"/>
<dbReference type="EMBL" id="JAAKZG010000009">
    <property type="protein sequence ID" value="NGN43328.1"/>
    <property type="molecule type" value="Genomic_DNA"/>
</dbReference>
<dbReference type="Proteomes" id="UP000481252">
    <property type="component" value="Unassembled WGS sequence"/>
</dbReference>
<keyword evidence="2" id="KW-1185">Reference proteome</keyword>
<dbReference type="Gene3D" id="3.10.450.530">
    <property type="entry name" value="Ribonuclease toxin, BrnT, of type II toxin-antitoxin system"/>
    <property type="match status" value="1"/>
</dbReference>
<name>A0A7C9VFT1_9HYPH</name>
<comment type="caution">
    <text evidence="1">The sequence shown here is derived from an EMBL/GenBank/DDBJ whole genome shotgun (WGS) entry which is preliminary data.</text>
</comment>
<dbReference type="InterPro" id="IPR038573">
    <property type="entry name" value="BrnT_sf"/>
</dbReference>
<dbReference type="AlphaFoldDB" id="A0A7C9VFT1"/>
<dbReference type="Pfam" id="PF04365">
    <property type="entry name" value="BrnT_toxin"/>
    <property type="match status" value="1"/>
</dbReference>